<evidence type="ECO:0008006" key="4">
    <source>
        <dbReference type="Google" id="ProtNLM"/>
    </source>
</evidence>
<evidence type="ECO:0000313" key="2">
    <source>
        <dbReference type="EMBL" id="OUE18930.1"/>
    </source>
</evidence>
<feature type="signal peptide" evidence="1">
    <location>
        <begin position="1"/>
        <end position="38"/>
    </location>
</feature>
<protein>
    <recommendedName>
        <fullName evidence="4">Secreted protein</fullName>
    </recommendedName>
</protein>
<organism evidence="2 3">
    <name type="scientific">Clavibacter michiganensis</name>
    <dbReference type="NCBI Taxonomy" id="28447"/>
    <lineage>
        <taxon>Bacteria</taxon>
        <taxon>Bacillati</taxon>
        <taxon>Actinomycetota</taxon>
        <taxon>Actinomycetes</taxon>
        <taxon>Micrococcales</taxon>
        <taxon>Microbacteriaceae</taxon>
        <taxon>Clavibacter</taxon>
    </lineage>
</organism>
<evidence type="ECO:0000313" key="3">
    <source>
        <dbReference type="Proteomes" id="UP000195011"/>
    </source>
</evidence>
<gene>
    <name evidence="2" type="ORF">BFL36_12880</name>
</gene>
<evidence type="ECO:0000256" key="1">
    <source>
        <dbReference type="SAM" id="SignalP"/>
    </source>
</evidence>
<dbReference type="EMBL" id="MDJY01000060">
    <property type="protein sequence ID" value="OUE18930.1"/>
    <property type="molecule type" value="Genomic_DNA"/>
</dbReference>
<reference evidence="2 3" key="1">
    <citation type="submission" date="2016-08" db="EMBL/GenBank/DDBJ databases">
        <title>Genome sequence of Clavibacter michiganensis spp strain CFBP8017.</title>
        <authorList>
            <person name="Thapa S.P."/>
            <person name="Coaker G."/>
            <person name="Jacques M.-A."/>
        </authorList>
    </citation>
    <scope>NUCLEOTIDE SEQUENCE [LARGE SCALE GENOMIC DNA]</scope>
    <source>
        <strain evidence="2">CFBP8017</strain>
    </source>
</reference>
<dbReference type="Proteomes" id="UP000195011">
    <property type="component" value="Unassembled WGS sequence"/>
</dbReference>
<dbReference type="AlphaFoldDB" id="A0A251Y3Q6"/>
<comment type="caution">
    <text evidence="2">The sequence shown here is derived from an EMBL/GenBank/DDBJ whole genome shotgun (WGS) entry which is preliminary data.</text>
</comment>
<proteinExistence type="predicted"/>
<name>A0A251Y3Q6_9MICO</name>
<dbReference type="RefSeq" id="WP_086518313.1">
    <property type="nucleotide sequence ID" value="NZ_MDJY01000060.1"/>
</dbReference>
<sequence length="248" mass="25983">MSRRTKTTRIPFPPKLLATLAIGSITALGLAFTGPAGSAVAEASTPQARVAASIEHGRLQQDVESGRITDADWDAAAATGIDVAGQHIPAWTDATSGQADDGAAQADDDDAAAAEQLAAASPTDDAIAEQKIFGIHWPNIHIPPIHIPVPHIHWPHIHIPTIHPPHVVVTIDHPYYFFDNAEVRAIITGGAGVAVASVCAYFKLNKYACGALAGVVAGGVEYLKTKGICDGHGWTLSTITPWKSHCGH</sequence>
<keyword evidence="1" id="KW-0732">Signal</keyword>
<accession>A0A251Y3Q6</accession>
<feature type="chain" id="PRO_5013349843" description="Secreted protein" evidence="1">
    <location>
        <begin position="39"/>
        <end position="248"/>
    </location>
</feature>